<keyword evidence="11 14" id="KW-0234">DNA repair</keyword>
<dbReference type="PANTHER" id="PTHR11081">
    <property type="entry name" value="FLAP ENDONUCLEASE FAMILY MEMBER"/>
    <property type="match status" value="1"/>
</dbReference>
<dbReference type="GO" id="GO:0035312">
    <property type="term" value="F:5'-3' DNA exonuclease activity"/>
    <property type="evidence" value="ECO:0007669"/>
    <property type="project" value="UniProtKB-UniRule"/>
</dbReference>
<name>A0A8T2VBH9_CERRI</name>
<evidence type="ECO:0000259" key="16">
    <source>
        <dbReference type="SMART" id="SM00484"/>
    </source>
</evidence>
<dbReference type="SMART" id="SM00279">
    <property type="entry name" value="HhH2"/>
    <property type="match status" value="1"/>
</dbReference>
<evidence type="ECO:0000256" key="10">
    <source>
        <dbReference type="ARBA" id="ARBA00022881"/>
    </source>
</evidence>
<keyword evidence="8 14" id="KW-0378">Hydrolase</keyword>
<dbReference type="SMART" id="SM00485">
    <property type="entry name" value="XPGN"/>
    <property type="match status" value="1"/>
</dbReference>
<keyword evidence="10 14" id="KW-0267">Excision nuclease</keyword>
<dbReference type="InterPro" id="IPR044752">
    <property type="entry name" value="PIN-like_EXO1"/>
</dbReference>
<comment type="subcellular location">
    <subcellularLocation>
        <location evidence="1 14">Nucleus</location>
    </subcellularLocation>
</comment>
<dbReference type="FunFam" id="3.40.50.1010:FF:000002">
    <property type="entry name" value="Exonuclease 1, putative"/>
    <property type="match status" value="1"/>
</dbReference>
<dbReference type="InterPro" id="IPR036279">
    <property type="entry name" value="5-3_exonuclease_C_sf"/>
</dbReference>
<evidence type="ECO:0000256" key="6">
    <source>
        <dbReference type="ARBA" id="ARBA00022763"/>
    </source>
</evidence>
<evidence type="ECO:0000256" key="4">
    <source>
        <dbReference type="ARBA" id="ARBA00022722"/>
    </source>
</evidence>
<protein>
    <recommendedName>
        <fullName evidence="3 14">Exonuclease 1</fullName>
        <ecNumber evidence="14">3.1.-.-</ecNumber>
    </recommendedName>
</protein>
<dbReference type="SMART" id="SM00484">
    <property type="entry name" value="XPGI"/>
    <property type="match status" value="1"/>
</dbReference>
<keyword evidence="14" id="KW-0269">Exonuclease</keyword>
<evidence type="ECO:0000256" key="2">
    <source>
        <dbReference type="ARBA" id="ARBA00010563"/>
    </source>
</evidence>
<dbReference type="Pfam" id="PF00752">
    <property type="entry name" value="XPG_N"/>
    <property type="match status" value="1"/>
</dbReference>
<dbReference type="PRINTS" id="PR00853">
    <property type="entry name" value="XPGRADSUPER"/>
</dbReference>
<reference evidence="18" key="1">
    <citation type="submission" date="2021-08" db="EMBL/GenBank/DDBJ databases">
        <title>WGS assembly of Ceratopteris richardii.</title>
        <authorList>
            <person name="Marchant D.B."/>
            <person name="Chen G."/>
            <person name="Jenkins J."/>
            <person name="Shu S."/>
            <person name="Leebens-Mack J."/>
            <person name="Grimwood J."/>
            <person name="Schmutz J."/>
            <person name="Soltis P."/>
            <person name="Soltis D."/>
            <person name="Chen Z.-H."/>
        </authorList>
    </citation>
    <scope>NUCLEOTIDE SEQUENCE</scope>
    <source>
        <strain evidence="18">Whitten #5841</strain>
        <tissue evidence="18">Leaf</tissue>
    </source>
</reference>
<accession>A0A8T2VBH9</accession>
<comment type="caution">
    <text evidence="18">The sequence shown here is derived from an EMBL/GenBank/DDBJ whole genome shotgun (WGS) entry which is preliminary data.</text>
</comment>
<evidence type="ECO:0000256" key="9">
    <source>
        <dbReference type="ARBA" id="ARBA00022842"/>
    </source>
</evidence>
<evidence type="ECO:0000256" key="1">
    <source>
        <dbReference type="ARBA" id="ARBA00004123"/>
    </source>
</evidence>
<evidence type="ECO:0000256" key="3">
    <source>
        <dbReference type="ARBA" id="ARBA00020324"/>
    </source>
</evidence>
<evidence type="ECO:0000259" key="17">
    <source>
        <dbReference type="SMART" id="SM00485"/>
    </source>
</evidence>
<evidence type="ECO:0000256" key="14">
    <source>
        <dbReference type="RuleBase" id="RU910737"/>
    </source>
</evidence>
<dbReference type="GO" id="GO:0003677">
    <property type="term" value="F:DNA binding"/>
    <property type="evidence" value="ECO:0007669"/>
    <property type="project" value="UniProtKB-UniRule"/>
</dbReference>
<evidence type="ECO:0000313" key="19">
    <source>
        <dbReference type="Proteomes" id="UP000825935"/>
    </source>
</evidence>
<feature type="domain" description="XPG N-terminal" evidence="17">
    <location>
        <begin position="1"/>
        <end position="103"/>
    </location>
</feature>
<dbReference type="CDD" id="cd09857">
    <property type="entry name" value="PIN_EXO1"/>
    <property type="match status" value="1"/>
</dbReference>
<comment type="function">
    <text evidence="14">5'-&gt;3' double-stranded DNA exonuclease which may also possess a cryptic 3'-&gt;5' double-stranded DNA exonuclease activity. Functions in DNA mismatch repair.</text>
</comment>
<keyword evidence="7 14" id="KW-0228">DNA excision</keyword>
<sequence>MGIPGLLKVLKPYTQMVHIKKYAGQRVGIDAYCWLHKGAYACTYGICSGDQQIYSMQPCLKYCMHYINLLRFNDITPVIVFDGGHLPSKASTEDERKRRRDLSRQQAMLKLSEGDANGAQELFQRAVEITPLMAYELIKILKEEGLEFVVAPYEADAQLAYLSMLSQEKGGVAAVISEDSDLLAYGCSVVIYKMDRHGHGEEVRIKDIMNMNSRPEGSSKSLWFGCFTFELFTGMCVLAGCDFLPSVPGIGIKRAHGLVSKYRDLRRVLSSVRFERKELVPEGYELAFKQANVIFRHARIYDGSARKLSFLNPLPPGLVEEFNGELDFLGPDLPTSQARSIAEGQLDPVAKCFFSDVTRVDRSRMLLQFGRIEHGGSQDANMSSTGGITEREPVYHNSNPSICRKEDFCDVSDDELLRSLATVESTPSIISAPVNPTGSSVSYQKDNGFLAHLSFLSRNLSSNQSSLEGEDYSVDTKVVSLSPKKKRVIPPHPMNPFKRLQISLDGEKVASCPLNRKIFGHHFCNKECTPDKSATQPGCMNVLEFTRLNCASDKPVWHETLKSTSSHSDEIRMLEQFQQGCSFELLPPHSQTREDLDKDLSAFCQLKGSGMGTETQVSAKSSLMPCDSAEIESAYTSSGVSTTHWKQSLGIDVTVATLRGSLESEVQKPEVKNLEQGSVSEVCEDLSPFGTHKAFSMDSFLSSGKSPNLSDFSKQQSTETKTSKCNKRRNQSCKGLASSSAPDLFKFFKRASGPR</sequence>
<evidence type="ECO:0000256" key="13">
    <source>
        <dbReference type="ARBA" id="ARBA00060210"/>
    </source>
</evidence>
<keyword evidence="19" id="KW-1185">Reference proteome</keyword>
<dbReference type="PROSITE" id="PS00842">
    <property type="entry name" value="XPG_2"/>
    <property type="match status" value="1"/>
</dbReference>
<gene>
    <name evidence="18" type="ORF">KP509_01G025500</name>
</gene>
<dbReference type="SUPFAM" id="SSF88723">
    <property type="entry name" value="PIN domain-like"/>
    <property type="match status" value="1"/>
</dbReference>
<keyword evidence="5 14" id="KW-0479">Metal-binding</keyword>
<evidence type="ECO:0000256" key="12">
    <source>
        <dbReference type="ARBA" id="ARBA00023242"/>
    </source>
</evidence>
<keyword evidence="14" id="KW-0238">DNA-binding</keyword>
<dbReference type="Proteomes" id="UP000825935">
    <property type="component" value="Chromosome 1"/>
</dbReference>
<dbReference type="SUPFAM" id="SSF47807">
    <property type="entry name" value="5' to 3' exonuclease, C-terminal subdomain"/>
    <property type="match status" value="1"/>
</dbReference>
<dbReference type="InterPro" id="IPR006086">
    <property type="entry name" value="XPG-I_dom"/>
</dbReference>
<feature type="domain" description="XPG-I" evidence="16">
    <location>
        <begin position="142"/>
        <end position="216"/>
    </location>
</feature>
<dbReference type="GO" id="GO:0046872">
    <property type="term" value="F:metal ion binding"/>
    <property type="evidence" value="ECO:0007669"/>
    <property type="project" value="UniProtKB-UniRule"/>
</dbReference>
<dbReference type="InterPro" id="IPR006085">
    <property type="entry name" value="XPG_DNA_repair_N"/>
</dbReference>
<comment type="function">
    <text evidence="13">Putative 5'-&gt;3' double-stranded DNA exonuclease which may also contain a cryptic 3'-&gt;5' double-stranded DNA exonuclease activity. May be involved in DNA mismatch repair (MMR).</text>
</comment>
<organism evidence="18 19">
    <name type="scientific">Ceratopteris richardii</name>
    <name type="common">Triangle waterfern</name>
    <dbReference type="NCBI Taxonomy" id="49495"/>
    <lineage>
        <taxon>Eukaryota</taxon>
        <taxon>Viridiplantae</taxon>
        <taxon>Streptophyta</taxon>
        <taxon>Embryophyta</taxon>
        <taxon>Tracheophyta</taxon>
        <taxon>Polypodiopsida</taxon>
        <taxon>Polypodiidae</taxon>
        <taxon>Polypodiales</taxon>
        <taxon>Pteridineae</taxon>
        <taxon>Pteridaceae</taxon>
        <taxon>Parkerioideae</taxon>
        <taxon>Ceratopteris</taxon>
    </lineage>
</organism>
<dbReference type="GO" id="GO:0006281">
    <property type="term" value="P:DNA repair"/>
    <property type="evidence" value="ECO:0007669"/>
    <property type="project" value="UniProtKB-UniRule"/>
</dbReference>
<keyword evidence="4 14" id="KW-0540">Nuclease</keyword>
<dbReference type="CDD" id="cd09901">
    <property type="entry name" value="H3TH_FEN1-like"/>
    <property type="match status" value="1"/>
</dbReference>
<comment type="cofactor">
    <cofactor evidence="14">
        <name>Mg(2+)</name>
        <dbReference type="ChEBI" id="CHEBI:18420"/>
    </cofactor>
    <text evidence="14">Binds 2 magnesium ions per subunit. They probably participate in the reaction catalyzed by the enzyme. May bind an additional third magnesium ion after substrate binding.</text>
</comment>
<dbReference type="GO" id="GO:0005634">
    <property type="term" value="C:nucleus"/>
    <property type="evidence" value="ECO:0007669"/>
    <property type="project" value="UniProtKB-SubCell"/>
</dbReference>
<evidence type="ECO:0000256" key="7">
    <source>
        <dbReference type="ARBA" id="ARBA00022769"/>
    </source>
</evidence>
<dbReference type="InterPro" id="IPR006084">
    <property type="entry name" value="XPG/Rad2"/>
</dbReference>
<dbReference type="Gene3D" id="3.40.50.1010">
    <property type="entry name" value="5'-nuclease"/>
    <property type="match status" value="1"/>
</dbReference>
<keyword evidence="12 14" id="KW-0539">Nucleus</keyword>
<dbReference type="FunFam" id="1.10.150.20:FF:000011">
    <property type="entry name" value="exonuclease 1"/>
    <property type="match status" value="1"/>
</dbReference>
<dbReference type="PANTHER" id="PTHR11081:SF8">
    <property type="entry name" value="EXONUCLEASE 1"/>
    <property type="match status" value="1"/>
</dbReference>
<dbReference type="Pfam" id="PF00867">
    <property type="entry name" value="XPG_I"/>
    <property type="match status" value="1"/>
</dbReference>
<dbReference type="GO" id="GO:0017108">
    <property type="term" value="F:5'-flap endonuclease activity"/>
    <property type="evidence" value="ECO:0007669"/>
    <property type="project" value="TreeGrafter"/>
</dbReference>
<evidence type="ECO:0000313" key="18">
    <source>
        <dbReference type="EMBL" id="KAH7445821.1"/>
    </source>
</evidence>
<evidence type="ECO:0000256" key="11">
    <source>
        <dbReference type="ARBA" id="ARBA00023204"/>
    </source>
</evidence>
<proteinExistence type="inferred from homology"/>
<keyword evidence="9 14" id="KW-0460">Magnesium</keyword>
<evidence type="ECO:0000256" key="15">
    <source>
        <dbReference type="SAM" id="MobiDB-lite"/>
    </source>
</evidence>
<feature type="compositionally biased region" description="Polar residues" evidence="15">
    <location>
        <begin position="706"/>
        <end position="720"/>
    </location>
</feature>
<dbReference type="InterPro" id="IPR019974">
    <property type="entry name" value="XPG_CS"/>
</dbReference>
<dbReference type="InterPro" id="IPR029060">
    <property type="entry name" value="PIN-like_dom_sf"/>
</dbReference>
<dbReference type="PROSITE" id="PS00841">
    <property type="entry name" value="XPG_1"/>
    <property type="match status" value="1"/>
</dbReference>
<evidence type="ECO:0000256" key="8">
    <source>
        <dbReference type="ARBA" id="ARBA00022801"/>
    </source>
</evidence>
<comment type="similarity">
    <text evidence="2 14">Belongs to the XPG/RAD2 endonuclease family. EXO1 subfamily.</text>
</comment>
<dbReference type="AlphaFoldDB" id="A0A8T2VBH9"/>
<feature type="region of interest" description="Disordered" evidence="15">
    <location>
        <begin position="706"/>
        <end position="738"/>
    </location>
</feature>
<dbReference type="EMBL" id="CM035406">
    <property type="protein sequence ID" value="KAH7445821.1"/>
    <property type="molecule type" value="Genomic_DNA"/>
</dbReference>
<dbReference type="InterPro" id="IPR008918">
    <property type="entry name" value="HhH2"/>
</dbReference>
<dbReference type="EC" id="3.1.-.-" evidence="14"/>
<keyword evidence="6 14" id="KW-0227">DNA damage</keyword>
<dbReference type="Gene3D" id="1.10.150.20">
    <property type="entry name" value="5' to 3' exonuclease, C-terminal subdomain"/>
    <property type="match status" value="1"/>
</dbReference>
<evidence type="ECO:0000256" key="5">
    <source>
        <dbReference type="ARBA" id="ARBA00022723"/>
    </source>
</evidence>
<dbReference type="OrthoDB" id="26491at2759"/>